<gene>
    <name evidence="2" type="ORF">LNINA_LOCUS11371</name>
</gene>
<name>A0AAV1JTW9_9NEOP</name>
<reference evidence="2 3" key="1">
    <citation type="submission" date="2023-11" db="EMBL/GenBank/DDBJ databases">
        <authorList>
            <person name="Okamura Y."/>
        </authorList>
    </citation>
    <scope>NUCLEOTIDE SEQUENCE [LARGE SCALE GENOMIC DNA]</scope>
</reference>
<feature type="region of interest" description="Disordered" evidence="1">
    <location>
        <begin position="25"/>
        <end position="55"/>
    </location>
</feature>
<evidence type="ECO:0000313" key="2">
    <source>
        <dbReference type="EMBL" id="CAK1552321.1"/>
    </source>
</evidence>
<sequence length="804" mass="90593">MPPKTRGTKTLKESKENVRISNKVAVKPRGITKRPPRKALADKTNSASDDNINLTTPIKASKTVNKSVENNEEKPRQRRVRKIPIRFAENPILISLSSSNHEQSSTNDTPIKQVKKKLPPKKVHSVKTASKTVENSILKSRPKRISKLPSKQDGHLISPNKFTPLPLSASTPVPNKTPITHLSKPDKNQDYSTKGKEKTSKTNKNKPSPDTNNNGKKQLQIDKCFEKQVESIRKRKIVYNNTTFKLDEKKSLKRNSNKVDPYEFTYDPNEEPPPQKKKRKRTAKKTQTKPKPFKAVYEKNVAKALALLKNAVASNPPNNKQLQVNLEPQTIKNSASTKSTEVINQKSKDTNASTDLVCNTSNTNTVNTSAPCANNYNSVRIEDIVQDLQVSDHRAIDYSPVNSPLRDLPQTPNITSNHSVLPTENRQVNNDDPLNLKDNLSFFDEPIASSSMNKSLRHPLASPWRVEFGSLPIKWQVNTYVKPNMTPAVESSFINIDSSRKHVYTNIVPDVNETFTKDTSLRQTSITSFIKDIADKSFKTKKNSTPVKANSLFEDVTHHSLMVSPTKNIPKRPNLNHFNSSNENMHSTSKKQNGTFFGFDETEDSNQENISPAKNDKWRRGVRTRSRAVLQEINGDKGPSRAAIPISRTKPVLNSDNLKDIEGPKSGLEPHAFVETESAPATTDLNAVNEDAESVHLFEDLDLIHLYHQPTRKSYSKPRKVTFRQNSMSDSDASMNDEEQGSTDEDHLEDLSFKLPIVKPKRQVRKKITKKGKLSKKEEKEVENWAAGFNSMCEDIEEFDLIVE</sequence>
<proteinExistence type="predicted"/>
<dbReference type="Proteomes" id="UP001497472">
    <property type="component" value="Unassembled WGS sequence"/>
</dbReference>
<feature type="compositionally biased region" description="Polar residues" evidence="1">
    <location>
        <begin position="128"/>
        <end position="138"/>
    </location>
</feature>
<protein>
    <submittedName>
        <fullName evidence="2">Uncharacterized protein</fullName>
    </submittedName>
</protein>
<feature type="region of interest" description="Disordered" evidence="1">
    <location>
        <begin position="96"/>
        <end position="220"/>
    </location>
</feature>
<feature type="compositionally biased region" description="Polar residues" evidence="1">
    <location>
        <begin position="96"/>
        <end position="109"/>
    </location>
</feature>
<feature type="compositionally biased region" description="Basic and acidic residues" evidence="1">
    <location>
        <begin position="183"/>
        <end position="200"/>
    </location>
</feature>
<feature type="compositionally biased region" description="Acidic residues" evidence="1">
    <location>
        <begin position="735"/>
        <end position="748"/>
    </location>
</feature>
<feature type="region of interest" description="Disordered" evidence="1">
    <location>
        <begin position="253"/>
        <end position="290"/>
    </location>
</feature>
<feature type="compositionally biased region" description="Basic residues" evidence="1">
    <location>
        <begin position="113"/>
        <end position="125"/>
    </location>
</feature>
<dbReference type="AlphaFoldDB" id="A0AAV1JTW9"/>
<feature type="compositionally biased region" description="Polar residues" evidence="1">
    <location>
        <begin position="43"/>
        <end position="55"/>
    </location>
</feature>
<feature type="compositionally biased region" description="Polar residues" evidence="1">
    <location>
        <begin position="205"/>
        <end position="217"/>
    </location>
</feature>
<comment type="caution">
    <text evidence="2">The sequence shown here is derived from an EMBL/GenBank/DDBJ whole genome shotgun (WGS) entry which is preliminary data.</text>
</comment>
<feature type="region of interest" description="Disordered" evidence="1">
    <location>
        <begin position="715"/>
        <end position="752"/>
    </location>
</feature>
<feature type="compositionally biased region" description="Polar residues" evidence="1">
    <location>
        <begin position="168"/>
        <end position="180"/>
    </location>
</feature>
<feature type="compositionally biased region" description="Basic residues" evidence="1">
    <location>
        <begin position="275"/>
        <end position="290"/>
    </location>
</feature>
<accession>A0AAV1JTW9</accession>
<feature type="region of interest" description="Disordered" evidence="1">
    <location>
        <begin position="603"/>
        <end position="622"/>
    </location>
</feature>
<evidence type="ECO:0000256" key="1">
    <source>
        <dbReference type="SAM" id="MobiDB-lite"/>
    </source>
</evidence>
<organism evidence="2 3">
    <name type="scientific">Leptosia nina</name>
    <dbReference type="NCBI Taxonomy" id="320188"/>
    <lineage>
        <taxon>Eukaryota</taxon>
        <taxon>Metazoa</taxon>
        <taxon>Ecdysozoa</taxon>
        <taxon>Arthropoda</taxon>
        <taxon>Hexapoda</taxon>
        <taxon>Insecta</taxon>
        <taxon>Pterygota</taxon>
        <taxon>Neoptera</taxon>
        <taxon>Endopterygota</taxon>
        <taxon>Lepidoptera</taxon>
        <taxon>Glossata</taxon>
        <taxon>Ditrysia</taxon>
        <taxon>Papilionoidea</taxon>
        <taxon>Pieridae</taxon>
        <taxon>Pierinae</taxon>
        <taxon>Leptosia</taxon>
    </lineage>
</organism>
<keyword evidence="3" id="KW-1185">Reference proteome</keyword>
<evidence type="ECO:0000313" key="3">
    <source>
        <dbReference type="Proteomes" id="UP001497472"/>
    </source>
</evidence>
<dbReference type="EMBL" id="CAVLEF010000140">
    <property type="protein sequence ID" value="CAK1552321.1"/>
    <property type="molecule type" value="Genomic_DNA"/>
</dbReference>